<organism evidence="1">
    <name type="scientific">Physcomitrium patens</name>
    <name type="common">Spreading-leaved earth moss</name>
    <name type="synonym">Physcomitrella patens</name>
    <dbReference type="NCBI Taxonomy" id="3218"/>
    <lineage>
        <taxon>Eukaryota</taxon>
        <taxon>Viridiplantae</taxon>
        <taxon>Streptophyta</taxon>
        <taxon>Embryophyta</taxon>
        <taxon>Bryophyta</taxon>
        <taxon>Bryophytina</taxon>
        <taxon>Bryopsida</taxon>
        <taxon>Funariidae</taxon>
        <taxon>Funariales</taxon>
        <taxon>Funariaceae</taxon>
        <taxon>Physcomitrium</taxon>
    </lineage>
</organism>
<dbReference type="InParanoid" id="A0A2K1JPV6"/>
<evidence type="ECO:0000313" key="2">
    <source>
        <dbReference type="EnsemblPlants" id="PAC:32972170.CDS.1"/>
    </source>
</evidence>
<reference evidence="2" key="3">
    <citation type="submission" date="2020-12" db="UniProtKB">
        <authorList>
            <consortium name="EnsemblPlants"/>
        </authorList>
    </citation>
    <scope>IDENTIFICATION</scope>
</reference>
<dbReference type="EMBL" id="ABEU02000012">
    <property type="protein sequence ID" value="PNR43568.1"/>
    <property type="molecule type" value="Genomic_DNA"/>
</dbReference>
<protein>
    <submittedName>
        <fullName evidence="1 2">Uncharacterized protein</fullName>
    </submittedName>
</protein>
<dbReference type="EnsemblPlants" id="Pp3c12_7837V3.1">
    <property type="protein sequence ID" value="PAC:32972170.CDS.1"/>
    <property type="gene ID" value="Pp3c12_7837"/>
</dbReference>
<proteinExistence type="predicted"/>
<dbReference type="Proteomes" id="UP000006727">
    <property type="component" value="Chromosome 12"/>
</dbReference>
<dbReference type="AlphaFoldDB" id="A0A2K1JPV6"/>
<evidence type="ECO:0000313" key="3">
    <source>
        <dbReference type="Proteomes" id="UP000006727"/>
    </source>
</evidence>
<dbReference type="Gramene" id="Pp3c12_7837V3.1">
    <property type="protein sequence ID" value="PAC:32972170.CDS.1"/>
    <property type="gene ID" value="Pp3c12_7837"/>
</dbReference>
<sequence length="95" mass="11101">MSFVLDILTKNVQNWKNLPHSRHQALLWLQVDRKRFVRMILRNPSVAFCATLSRLILSEQHSRKPLPVHLNHVKVSAQDETPSSSRLLQHEAISW</sequence>
<accession>A0A2K1JPV6</accession>
<evidence type="ECO:0000313" key="1">
    <source>
        <dbReference type="EMBL" id="PNR43568.1"/>
    </source>
</evidence>
<keyword evidence="3" id="KW-1185">Reference proteome</keyword>
<reference evidence="1 3" key="2">
    <citation type="journal article" date="2018" name="Plant J.">
        <title>The Physcomitrella patens chromosome-scale assembly reveals moss genome structure and evolution.</title>
        <authorList>
            <person name="Lang D."/>
            <person name="Ullrich K.K."/>
            <person name="Murat F."/>
            <person name="Fuchs J."/>
            <person name="Jenkins J."/>
            <person name="Haas F.B."/>
            <person name="Piednoel M."/>
            <person name="Gundlach H."/>
            <person name="Van Bel M."/>
            <person name="Meyberg R."/>
            <person name="Vives C."/>
            <person name="Morata J."/>
            <person name="Symeonidi A."/>
            <person name="Hiss M."/>
            <person name="Muchero W."/>
            <person name="Kamisugi Y."/>
            <person name="Saleh O."/>
            <person name="Blanc G."/>
            <person name="Decker E.L."/>
            <person name="van Gessel N."/>
            <person name="Grimwood J."/>
            <person name="Hayes R.D."/>
            <person name="Graham S.W."/>
            <person name="Gunter L.E."/>
            <person name="McDaniel S.F."/>
            <person name="Hoernstein S.N.W."/>
            <person name="Larsson A."/>
            <person name="Li F.W."/>
            <person name="Perroud P.F."/>
            <person name="Phillips J."/>
            <person name="Ranjan P."/>
            <person name="Rokshar D.S."/>
            <person name="Rothfels C.J."/>
            <person name="Schneider L."/>
            <person name="Shu S."/>
            <person name="Stevenson D.W."/>
            <person name="Thummler F."/>
            <person name="Tillich M."/>
            <person name="Villarreal Aguilar J.C."/>
            <person name="Widiez T."/>
            <person name="Wong G.K."/>
            <person name="Wymore A."/>
            <person name="Zhang Y."/>
            <person name="Zimmer A.D."/>
            <person name="Quatrano R.S."/>
            <person name="Mayer K.F.X."/>
            <person name="Goodstein D."/>
            <person name="Casacuberta J.M."/>
            <person name="Vandepoele K."/>
            <person name="Reski R."/>
            <person name="Cuming A.C."/>
            <person name="Tuskan G.A."/>
            <person name="Maumus F."/>
            <person name="Salse J."/>
            <person name="Schmutz J."/>
            <person name="Rensing S.A."/>
        </authorList>
    </citation>
    <scope>NUCLEOTIDE SEQUENCE [LARGE SCALE GENOMIC DNA]</scope>
    <source>
        <strain evidence="2 3">cv. Gransden 2004</strain>
    </source>
</reference>
<name>A0A2K1JPV6_PHYPA</name>
<reference evidence="1 3" key="1">
    <citation type="journal article" date="2008" name="Science">
        <title>The Physcomitrella genome reveals evolutionary insights into the conquest of land by plants.</title>
        <authorList>
            <person name="Rensing S."/>
            <person name="Lang D."/>
            <person name="Zimmer A."/>
            <person name="Terry A."/>
            <person name="Salamov A."/>
            <person name="Shapiro H."/>
            <person name="Nishiyama T."/>
            <person name="Perroud P.-F."/>
            <person name="Lindquist E."/>
            <person name="Kamisugi Y."/>
            <person name="Tanahashi T."/>
            <person name="Sakakibara K."/>
            <person name="Fujita T."/>
            <person name="Oishi K."/>
            <person name="Shin-I T."/>
            <person name="Kuroki Y."/>
            <person name="Toyoda A."/>
            <person name="Suzuki Y."/>
            <person name="Hashimoto A."/>
            <person name="Yamaguchi K."/>
            <person name="Sugano A."/>
            <person name="Kohara Y."/>
            <person name="Fujiyama A."/>
            <person name="Anterola A."/>
            <person name="Aoki S."/>
            <person name="Ashton N."/>
            <person name="Barbazuk W.B."/>
            <person name="Barker E."/>
            <person name="Bennetzen J."/>
            <person name="Bezanilla M."/>
            <person name="Blankenship R."/>
            <person name="Cho S.H."/>
            <person name="Dutcher S."/>
            <person name="Estelle M."/>
            <person name="Fawcett J.A."/>
            <person name="Gundlach H."/>
            <person name="Hanada K."/>
            <person name="Heyl A."/>
            <person name="Hicks K.A."/>
            <person name="Hugh J."/>
            <person name="Lohr M."/>
            <person name="Mayer K."/>
            <person name="Melkozernov A."/>
            <person name="Murata T."/>
            <person name="Nelson D."/>
            <person name="Pils B."/>
            <person name="Prigge M."/>
            <person name="Reiss B."/>
            <person name="Renner T."/>
            <person name="Rombauts S."/>
            <person name="Rushton P."/>
            <person name="Sanderfoot A."/>
            <person name="Schween G."/>
            <person name="Shiu S.-H."/>
            <person name="Stueber K."/>
            <person name="Theodoulou F.L."/>
            <person name="Tu H."/>
            <person name="Van de Peer Y."/>
            <person name="Verrier P.J."/>
            <person name="Waters E."/>
            <person name="Wood A."/>
            <person name="Yang L."/>
            <person name="Cove D."/>
            <person name="Cuming A."/>
            <person name="Hasebe M."/>
            <person name="Lucas S."/>
            <person name="Mishler D.B."/>
            <person name="Reski R."/>
            <person name="Grigoriev I."/>
            <person name="Quatrano R.S."/>
            <person name="Boore J.L."/>
        </authorList>
    </citation>
    <scope>NUCLEOTIDE SEQUENCE [LARGE SCALE GENOMIC DNA]</scope>
    <source>
        <strain evidence="2 3">cv. Gransden 2004</strain>
    </source>
</reference>
<gene>
    <name evidence="1" type="ORF">PHYPA_015949</name>
</gene>